<dbReference type="PANTHER" id="PTHR11439:SF486">
    <property type="entry name" value="RLK (RECEPTOR-LIKE KINASE) PROTEIN, PUTATIVE-RELATED"/>
    <property type="match status" value="1"/>
</dbReference>
<evidence type="ECO:0000313" key="3">
    <source>
        <dbReference type="EMBL" id="WVZ18673.1"/>
    </source>
</evidence>
<dbReference type="Pfam" id="PF07727">
    <property type="entry name" value="RVT_2"/>
    <property type="match status" value="1"/>
</dbReference>
<reference evidence="3 4" key="1">
    <citation type="journal article" date="2023" name="Life. Sci Alliance">
        <title>Evolutionary insights into 3D genome organization and epigenetic landscape of Vigna mungo.</title>
        <authorList>
            <person name="Junaid A."/>
            <person name="Singh B."/>
            <person name="Bhatia S."/>
        </authorList>
    </citation>
    <scope>NUCLEOTIDE SEQUENCE [LARGE SCALE GENOMIC DNA]</scope>
    <source>
        <strain evidence="3">Urdbean</strain>
    </source>
</reference>
<feature type="domain" description="Retrovirus-related Pol polyprotein from transposon TNT 1-94-like beta-barrel" evidence="2">
    <location>
        <begin position="300"/>
        <end position="359"/>
    </location>
</feature>
<dbReference type="AlphaFoldDB" id="A0AAQ3NZN0"/>
<dbReference type="EMBL" id="CP144699">
    <property type="protein sequence ID" value="WVZ18673.1"/>
    <property type="molecule type" value="Genomic_DNA"/>
</dbReference>
<evidence type="ECO:0000259" key="1">
    <source>
        <dbReference type="Pfam" id="PF07727"/>
    </source>
</evidence>
<evidence type="ECO:0000259" key="2">
    <source>
        <dbReference type="Pfam" id="PF22936"/>
    </source>
</evidence>
<gene>
    <name evidence="3" type="ORF">V8G54_005995</name>
</gene>
<evidence type="ECO:0000313" key="4">
    <source>
        <dbReference type="Proteomes" id="UP001374535"/>
    </source>
</evidence>
<dbReference type="InterPro" id="IPR013103">
    <property type="entry name" value="RVT_2"/>
</dbReference>
<proteinExistence type="predicted"/>
<feature type="domain" description="Reverse transcriptase Ty1/copia-type" evidence="1">
    <location>
        <begin position="407"/>
        <end position="487"/>
    </location>
</feature>
<keyword evidence="4" id="KW-1185">Reference proteome</keyword>
<dbReference type="CDD" id="cd09272">
    <property type="entry name" value="RNase_HI_RT_Ty1"/>
    <property type="match status" value="1"/>
</dbReference>
<dbReference type="InterPro" id="IPR054722">
    <property type="entry name" value="PolX-like_BBD"/>
</dbReference>
<accession>A0AAQ3NZN0</accession>
<dbReference type="Pfam" id="PF22936">
    <property type="entry name" value="Pol_BBD"/>
    <property type="match status" value="1"/>
</dbReference>
<sequence>MTGQHQTFAEGASINRPPLFTGNNYAFWKVRIQIFMESIDSEIWETITNGHFVPIWNVEDKRRFQLDVKARNIISSALTVDKFSRITTCKNAHEMWEMLRVTHKGIDDVKRARRNTLVQEYEMTWQPKVTIISESRNLNTMLMVALFGKLRKHELDLGRLNEDEEKGKKKTLSFKSEISKSKYLNEGEDSDEDKEVLGLFVKKFNKFMKSKGRRRFKGKKKEKSRNLHQIIVEDCPIPKKGEERGQKKLFKKKKVYIAWEEDNDSTTSSSDSDEQANICLMANDDISRSQMSSISKKSMWYLNSGCSRHMSSDIKKLTNFHKKEQGYVTYGDNIKGMILGIGDIGSAKTLMIKDVLFVEGNPKQSSKIDQTFKPAKLAPQENSESLITTGYHLTMLMEKSQKGNKLDEDANITKNKARLVTKDYYQEEGIDYDETYTRVSRLEAIHLLLAYASIMKFKLYQMDVKSAFLNGYLKEDVFVEEPPAIERRYASSQTKYCREILKKFEMHKAKEASNPMATSCYLNKDGLGTPENKIMYSGMIGSLLYLSASRLDIMQIVCVCARYHPTPEESDLIAVKLILKYLKGTISFGLWYPCGAEPSLVEFANADYGGCKIDRKSTSATCHLLSSSLDFDIYLDHIPLKCDNTSAINLTKNPIMHSRTKHIKIMHHFLRDHIQKGDCEIEYVDTKHQVADIFTKALPKKGYMDPRNSLRILFAHFSHPRSRANNLSGWISDEEKHREFIVKGVDIILDDHIWSIVAQLQLDEDKSPLRHSVVDDDDQEMDDIKDEARPFASASHSYSLENLSRQLSDMSVLQASRHEEICSLIRGLNDGVHALEGLAQPLDVDDSDENVLRKLLFIVPLLGLVKGVARVSKEKLANRWSIAGEVLFKLNKMFVGPFQAPPSQVRLEFKELLATSPNQF</sequence>
<protein>
    <submittedName>
        <fullName evidence="3">Uncharacterized protein</fullName>
    </submittedName>
</protein>
<organism evidence="3 4">
    <name type="scientific">Vigna mungo</name>
    <name type="common">Black gram</name>
    <name type="synonym">Phaseolus mungo</name>
    <dbReference type="NCBI Taxonomy" id="3915"/>
    <lineage>
        <taxon>Eukaryota</taxon>
        <taxon>Viridiplantae</taxon>
        <taxon>Streptophyta</taxon>
        <taxon>Embryophyta</taxon>
        <taxon>Tracheophyta</taxon>
        <taxon>Spermatophyta</taxon>
        <taxon>Magnoliopsida</taxon>
        <taxon>eudicotyledons</taxon>
        <taxon>Gunneridae</taxon>
        <taxon>Pentapetalae</taxon>
        <taxon>rosids</taxon>
        <taxon>fabids</taxon>
        <taxon>Fabales</taxon>
        <taxon>Fabaceae</taxon>
        <taxon>Papilionoideae</taxon>
        <taxon>50 kb inversion clade</taxon>
        <taxon>NPAAA clade</taxon>
        <taxon>indigoferoid/millettioid clade</taxon>
        <taxon>Phaseoleae</taxon>
        <taxon>Vigna</taxon>
    </lineage>
</organism>
<dbReference type="Proteomes" id="UP001374535">
    <property type="component" value="Chromosome 2"/>
</dbReference>
<dbReference type="PANTHER" id="PTHR11439">
    <property type="entry name" value="GAG-POL-RELATED RETROTRANSPOSON"/>
    <property type="match status" value="1"/>
</dbReference>
<dbReference type="Pfam" id="PF14223">
    <property type="entry name" value="Retrotran_gag_2"/>
    <property type="match status" value="1"/>
</dbReference>
<name>A0AAQ3NZN0_VIGMU</name>